<reference evidence="1" key="1">
    <citation type="submission" date="2018-06" db="EMBL/GenBank/DDBJ databases">
        <authorList>
            <person name="Zhirakovskaya E."/>
        </authorList>
    </citation>
    <scope>NUCLEOTIDE SEQUENCE</scope>
</reference>
<sequence length="153" mass="16716">MQPLSYPGVYINEASSGVRTITAVSTSIAAFLGRTTRGKLNKAERLLSPADFDRKFGAPHPRSDLAYNVRQFFDNGGTDCYVVRLADNAVEADLQLTDLDGNNMLLASAATEGAWGNSVRIEINYNTVNPDESFNMIIIQEEGGDEIARETHT</sequence>
<proteinExistence type="predicted"/>
<dbReference type="PANTHER" id="PTHR35861:SF1">
    <property type="entry name" value="PHAGE TAIL SHEATH PROTEIN"/>
    <property type="match status" value="1"/>
</dbReference>
<accession>A0A3B0XDA8</accession>
<feature type="non-terminal residue" evidence="1">
    <location>
        <position position="153"/>
    </location>
</feature>
<dbReference type="Gene3D" id="3.40.50.11780">
    <property type="match status" value="1"/>
</dbReference>
<dbReference type="InterPro" id="IPR052042">
    <property type="entry name" value="Tail_sheath_structural"/>
</dbReference>
<dbReference type="PANTHER" id="PTHR35861">
    <property type="match status" value="1"/>
</dbReference>
<name>A0A3B0XDA8_9ZZZZ</name>
<dbReference type="AlphaFoldDB" id="A0A3B0XDA8"/>
<evidence type="ECO:0000313" key="1">
    <source>
        <dbReference type="EMBL" id="VAW66295.1"/>
    </source>
</evidence>
<dbReference type="EMBL" id="UOFG01000267">
    <property type="protein sequence ID" value="VAW66295.1"/>
    <property type="molecule type" value="Genomic_DNA"/>
</dbReference>
<organism evidence="1">
    <name type="scientific">hydrothermal vent metagenome</name>
    <dbReference type="NCBI Taxonomy" id="652676"/>
    <lineage>
        <taxon>unclassified sequences</taxon>
        <taxon>metagenomes</taxon>
        <taxon>ecological metagenomes</taxon>
    </lineage>
</organism>
<gene>
    <name evidence="1" type="ORF">MNBD_GAMMA11-405</name>
</gene>
<protein>
    <submittedName>
        <fullName evidence="1">Uncharacterized protein</fullName>
    </submittedName>
</protein>